<evidence type="ECO:0000256" key="7">
    <source>
        <dbReference type="ARBA" id="ARBA00022679"/>
    </source>
</evidence>
<evidence type="ECO:0000256" key="9">
    <source>
        <dbReference type="ARBA" id="ARBA00030465"/>
    </source>
</evidence>
<dbReference type="Proteomes" id="UP001500689">
    <property type="component" value="Unassembled WGS sequence"/>
</dbReference>
<comment type="catalytic activity">
    <reaction evidence="3">
        <text>2 a mycocerosyl-[mycocerosic acid synthase] + a phthiodiolone = a dimycocerosyl phthiodiolone + 2 holo-[mycocerosic acid synthase].</text>
        <dbReference type="EC" id="2.3.1.282"/>
    </reaction>
</comment>
<proteinExistence type="inferred from homology"/>
<evidence type="ECO:0000313" key="14">
    <source>
        <dbReference type="Proteomes" id="UP001500689"/>
    </source>
</evidence>
<evidence type="ECO:0000256" key="4">
    <source>
        <dbReference type="ARBA" id="ARBA00006558"/>
    </source>
</evidence>
<evidence type="ECO:0000256" key="1">
    <source>
        <dbReference type="ARBA" id="ARBA00000026"/>
    </source>
</evidence>
<dbReference type="EC" id="2.3.1.282" evidence="5"/>
<evidence type="ECO:0000259" key="12">
    <source>
        <dbReference type="Pfam" id="PF16911"/>
    </source>
</evidence>
<accession>A0ABP6XBE0</accession>
<dbReference type="InterPro" id="IPR052058">
    <property type="entry name" value="Alcohol_O-acetyltransferase"/>
</dbReference>
<dbReference type="RefSeq" id="WP_344864820.1">
    <property type="nucleotide sequence ID" value="NZ_BAAAZN010000012.1"/>
</dbReference>
<sequence>MKRPRPPVERRLTPSEWFDWLAGKDFPNQFATTARVRGTADPAGLRRALDAVSARHPLLRTRIRPRPFPLVPVYRTAGVPPLPLRIVEHAGEHDWVREVETELQQPFPAGGPLVRFVLLRRHDAFDLIMTGEHVLADATSYVYLLRDLLEVLGAPNRPVPVLDTPPAWGLVASPGDQPGAPPVEPTGWNRTGPPSECLSVLHRVWDESLTEALIRRCRAERTTVHAALATAVLRALARFEEGHPIRRLSSPVNVRRRLPELFSQGFGSYIGPSITVAVDTSAGQDFWSAARAFKTELTARNSPAAFRASARILRLLYRLPGPLGRIATRRWIADEYDVWLTNLTRLPIPAEYPTGTLEALHLAVHTGGPRRRVVGVAEVDGRMCLTVVSSSGSLMEKVLDEVEADLEQRLLPGTATVAPKE</sequence>
<dbReference type="PANTHER" id="PTHR28037:SF1">
    <property type="entry name" value="ALCOHOL O-ACETYLTRANSFERASE 1-RELATED"/>
    <property type="match status" value="1"/>
</dbReference>
<dbReference type="Gene3D" id="3.30.559.30">
    <property type="entry name" value="Nonribosomal peptide synthetase, condensation domain"/>
    <property type="match status" value="1"/>
</dbReference>
<protein>
    <recommendedName>
        <fullName evidence="6">Phthiocerol/phthiodiolone dimycocerosyl transferase</fullName>
        <ecNumber evidence="5">2.3.1.282</ecNumber>
    </recommendedName>
    <alternativeName>
        <fullName evidence="11">Acyltransferase PapA5</fullName>
    </alternativeName>
    <alternativeName>
        <fullName evidence="9">Phthiocerol/phthiodiolone O-acyltransferase</fullName>
    </alternativeName>
    <alternativeName>
        <fullName evidence="10">Polyketide synthase-associated protein A5</fullName>
    </alternativeName>
</protein>
<dbReference type="EMBL" id="BAAAZN010000012">
    <property type="protein sequence ID" value="GAA3564177.1"/>
    <property type="molecule type" value="Genomic_DNA"/>
</dbReference>
<evidence type="ECO:0000256" key="3">
    <source>
        <dbReference type="ARBA" id="ARBA00001907"/>
    </source>
</evidence>
<evidence type="ECO:0000256" key="6">
    <source>
        <dbReference type="ARBA" id="ARBA00013449"/>
    </source>
</evidence>
<evidence type="ECO:0000256" key="11">
    <source>
        <dbReference type="ARBA" id="ARBA00033407"/>
    </source>
</evidence>
<comment type="caution">
    <text evidence="13">The sequence shown here is derived from an EMBL/GenBank/DDBJ whole genome shotgun (WGS) entry which is preliminary data.</text>
</comment>
<name>A0ABP6XBE0_9PSEU</name>
<evidence type="ECO:0000256" key="8">
    <source>
        <dbReference type="ARBA" id="ARBA00023315"/>
    </source>
</evidence>
<dbReference type="Gene3D" id="3.30.559.10">
    <property type="entry name" value="Chloramphenicol acetyltransferase-like domain"/>
    <property type="match status" value="1"/>
</dbReference>
<evidence type="ECO:0000256" key="10">
    <source>
        <dbReference type="ARBA" id="ARBA00032317"/>
    </source>
</evidence>
<organism evidence="13 14">
    <name type="scientific">Amycolatopsis ultiminotia</name>
    <dbReference type="NCBI Taxonomy" id="543629"/>
    <lineage>
        <taxon>Bacteria</taxon>
        <taxon>Bacillati</taxon>
        <taxon>Actinomycetota</taxon>
        <taxon>Actinomycetes</taxon>
        <taxon>Pseudonocardiales</taxon>
        <taxon>Pseudonocardiaceae</taxon>
        <taxon>Amycolatopsis</taxon>
    </lineage>
</organism>
<evidence type="ECO:0000256" key="5">
    <source>
        <dbReference type="ARBA" id="ARBA00012866"/>
    </source>
</evidence>
<dbReference type="Pfam" id="PF16911">
    <property type="entry name" value="PapA_C"/>
    <property type="match status" value="1"/>
</dbReference>
<reference evidence="14" key="1">
    <citation type="journal article" date="2019" name="Int. J. Syst. Evol. Microbiol.">
        <title>The Global Catalogue of Microorganisms (GCM) 10K type strain sequencing project: providing services to taxonomists for standard genome sequencing and annotation.</title>
        <authorList>
            <consortium name="The Broad Institute Genomics Platform"/>
            <consortium name="The Broad Institute Genome Sequencing Center for Infectious Disease"/>
            <person name="Wu L."/>
            <person name="Ma J."/>
        </authorList>
    </citation>
    <scope>NUCLEOTIDE SEQUENCE [LARGE SCALE GENOMIC DNA]</scope>
    <source>
        <strain evidence="14">JCM 16898</strain>
    </source>
</reference>
<evidence type="ECO:0000313" key="13">
    <source>
        <dbReference type="EMBL" id="GAA3564177.1"/>
    </source>
</evidence>
<comment type="catalytic activity">
    <reaction evidence="1">
        <text>2 a mycocerosyl-[mycocerosic acid synthase] + a phthiocerol = a dimycocerosyl phthiocerol + 2 holo-[mycocerosic acid synthase].</text>
        <dbReference type="EC" id="2.3.1.282"/>
    </reaction>
</comment>
<keyword evidence="14" id="KW-1185">Reference proteome</keyword>
<keyword evidence="8" id="KW-0012">Acyltransferase</keyword>
<evidence type="ECO:0000256" key="2">
    <source>
        <dbReference type="ARBA" id="ARBA00000625"/>
    </source>
</evidence>
<dbReference type="SUPFAM" id="SSF52777">
    <property type="entry name" value="CoA-dependent acyltransferases"/>
    <property type="match status" value="2"/>
</dbReference>
<dbReference type="InterPro" id="IPR023213">
    <property type="entry name" value="CAT-like_dom_sf"/>
</dbReference>
<keyword evidence="7" id="KW-0808">Transferase</keyword>
<comment type="similarity">
    <text evidence="4">Belongs to the acyltransferase PapA5 family.</text>
</comment>
<dbReference type="PANTHER" id="PTHR28037">
    <property type="entry name" value="ALCOHOL O-ACETYLTRANSFERASE 1-RELATED"/>
    <property type="match status" value="1"/>
</dbReference>
<feature type="domain" description="Phthiocerol/phthiodiolone dimycocerosyl transferase C-terminal" evidence="12">
    <location>
        <begin position="206"/>
        <end position="294"/>
    </location>
</feature>
<comment type="catalytic activity">
    <reaction evidence="2">
        <text>2 a mycocerosyl-[mycocerosic acid synthase] + a phenolphthiocerol = a dimycocerosyl phenolphthiocerol + 2 holo-[mycocerosic acid synthase].</text>
        <dbReference type="EC" id="2.3.1.282"/>
    </reaction>
</comment>
<dbReference type="InterPro" id="IPR031641">
    <property type="entry name" value="PapA_C"/>
</dbReference>
<gene>
    <name evidence="13" type="ORF">GCM10022222_54970</name>
</gene>